<evidence type="ECO:0000256" key="1">
    <source>
        <dbReference type="SAM" id="Phobius"/>
    </source>
</evidence>
<keyword evidence="3" id="KW-1185">Reference proteome</keyword>
<feature type="transmembrane region" description="Helical" evidence="1">
    <location>
        <begin position="340"/>
        <end position="361"/>
    </location>
</feature>
<evidence type="ECO:0000313" key="3">
    <source>
        <dbReference type="Proteomes" id="UP000007148"/>
    </source>
</evidence>
<dbReference type="Proteomes" id="UP000007148">
    <property type="component" value="Unassembled WGS sequence"/>
</dbReference>
<dbReference type="PANTHER" id="PTHR34391:SF2">
    <property type="entry name" value="TRP C-TERMINAL DOMAIN-CONTAINING PROTEIN"/>
    <property type="match status" value="1"/>
</dbReference>
<dbReference type="OrthoDB" id="2448307at2759"/>
<dbReference type="InterPro" id="IPR040410">
    <property type="entry name" value="UPF0658_Golgi"/>
</dbReference>
<protein>
    <submittedName>
        <fullName evidence="2">Uncharacterized protein</fullName>
    </submittedName>
</protein>
<dbReference type="EMBL" id="CAFZ01000035">
    <property type="protein sequence ID" value="CCA68548.1"/>
    <property type="molecule type" value="Genomic_DNA"/>
</dbReference>
<feature type="transmembrane region" description="Helical" evidence="1">
    <location>
        <begin position="295"/>
        <end position="320"/>
    </location>
</feature>
<sequence length="677" mass="72834">MASQPVSYYLRAIPSSTFAHIGHFAAFSVMTILYFFIQLSIIIAAVDRGNATINSLGELLGVAGMGTGNTFTFVDGKNLRLCSQGIARATSDCPVVFPAQGETPIIPASNEPSFQIQPAKRDESRLVPVLNGDNLTSLLIVEANDVITLTPTCLHTLQWSFQTVVQIWKSDIVTASYQALLLLLSVAAIFAESIPLAWSSLMMHVLALVWSVLRLGFSISFKSDYTDIVTSASGACGGFDPLQGYFKLRGAFEIALVILDVATLLLASFLTWRLAMQYGLTFFKQLAAPKQVRSGYLMALLLFAVIPLATFFHIASTALWLEEIMTHFMGAKPSHINLNIALNTLSAVLVIPWLGLAFVGVRRESKILMGGFLVGSALYLIGFGVMLKSMTFQRSLRHWPLLTAMFTLTILLAFATIAIAIICMSNFGSGLSAQMALQHAADSEEGAPINEKPDLEKLTLPISGDFVVTFPDQDRLENLPKRSDSLSSTSSASSKKTGRVSFAQLVRGSRVPIVAALPGAVKIAPPPTAAKSTLSPSNSIRTIAKSSWKYAQDQPFWGKSKRSVSTISAASFGHMDASKLDGSYIQPGQLSQAGSEEPIISAEATISPTARPMTPSERLAAKRTELGGRPKVGLPATPSANLVAPIRYQTPRVDSMGSLGTEPTPKHRLFLVNANDS</sequence>
<reference evidence="2 3" key="1">
    <citation type="journal article" date="2011" name="PLoS Pathog.">
        <title>Endophytic Life Strategies Decoded by Genome and Transcriptome Analyses of the Mutualistic Root Symbiont Piriformospora indica.</title>
        <authorList>
            <person name="Zuccaro A."/>
            <person name="Lahrmann U."/>
            <person name="Guldener U."/>
            <person name="Langen G."/>
            <person name="Pfiffi S."/>
            <person name="Biedenkopf D."/>
            <person name="Wong P."/>
            <person name="Samans B."/>
            <person name="Grimm C."/>
            <person name="Basiewicz M."/>
            <person name="Murat C."/>
            <person name="Martin F."/>
            <person name="Kogel K.H."/>
        </authorList>
    </citation>
    <scope>NUCLEOTIDE SEQUENCE [LARGE SCALE GENOMIC DNA]</scope>
    <source>
        <strain evidence="2 3">DSM 11827</strain>
    </source>
</reference>
<proteinExistence type="predicted"/>
<organism evidence="2 3">
    <name type="scientific">Serendipita indica (strain DSM 11827)</name>
    <name type="common">Root endophyte fungus</name>
    <name type="synonym">Piriformospora indica</name>
    <dbReference type="NCBI Taxonomy" id="1109443"/>
    <lineage>
        <taxon>Eukaryota</taxon>
        <taxon>Fungi</taxon>
        <taxon>Dikarya</taxon>
        <taxon>Basidiomycota</taxon>
        <taxon>Agaricomycotina</taxon>
        <taxon>Agaricomycetes</taxon>
        <taxon>Sebacinales</taxon>
        <taxon>Serendipitaceae</taxon>
        <taxon>Serendipita</taxon>
    </lineage>
</organism>
<keyword evidence="1" id="KW-0472">Membrane</keyword>
<dbReference type="AlphaFoldDB" id="G4TB47"/>
<dbReference type="GO" id="GO:0005794">
    <property type="term" value="C:Golgi apparatus"/>
    <property type="evidence" value="ECO:0007669"/>
    <property type="project" value="TreeGrafter"/>
</dbReference>
<dbReference type="eggNOG" id="ENOG502S65M">
    <property type="taxonomic scope" value="Eukaryota"/>
</dbReference>
<feature type="transmembrane region" description="Helical" evidence="1">
    <location>
        <begin position="399"/>
        <end position="422"/>
    </location>
</feature>
<dbReference type="PANTHER" id="PTHR34391">
    <property type="entry name" value="UPF0658 GOLGI APPARATUS MEMBRANE PROTEIN C1952.10C-RELATED"/>
    <property type="match status" value="1"/>
</dbReference>
<accession>G4TB47</accession>
<feature type="transmembrane region" description="Helical" evidence="1">
    <location>
        <begin position="367"/>
        <end position="387"/>
    </location>
</feature>
<keyword evidence="1" id="KW-1133">Transmembrane helix</keyword>
<feature type="transmembrane region" description="Helical" evidence="1">
    <location>
        <begin position="20"/>
        <end position="46"/>
    </location>
</feature>
<comment type="caution">
    <text evidence="2">The sequence shown here is derived from an EMBL/GenBank/DDBJ whole genome shotgun (WGS) entry which is preliminary data.</text>
</comment>
<name>G4TB47_SERID</name>
<evidence type="ECO:0000313" key="2">
    <source>
        <dbReference type="EMBL" id="CCA68548.1"/>
    </source>
</evidence>
<dbReference type="HOGENOM" id="CLU_427091_0_0_1"/>
<dbReference type="InParanoid" id="G4TB47"/>
<feature type="transmembrane region" description="Helical" evidence="1">
    <location>
        <begin position="172"/>
        <end position="191"/>
    </location>
</feature>
<gene>
    <name evidence="2" type="ORF">PIIN_02411</name>
</gene>
<keyword evidence="1" id="KW-0812">Transmembrane</keyword>
<feature type="transmembrane region" description="Helical" evidence="1">
    <location>
        <begin position="254"/>
        <end position="275"/>
    </location>
</feature>